<dbReference type="InterPro" id="IPR013324">
    <property type="entry name" value="RNA_pol_sigma_r3/r4-like"/>
</dbReference>
<dbReference type="NCBIfam" id="TIGR02937">
    <property type="entry name" value="sigma70-ECF"/>
    <property type="match status" value="1"/>
</dbReference>
<comment type="caution">
    <text evidence="6">The sequence shown here is derived from an EMBL/GenBank/DDBJ whole genome shotgun (WGS) entry which is preliminary data.</text>
</comment>
<sequence>MNYSHLSDSELLELMKLQDDQDAFREVYKRHWRSVFLVAYKKLHDKELAEEFTQNLFVDVWEKRSENTIRQLPSYLFGALKFTIINYYKSQMVHEKYVSYKHGNNDSISHTTEELVMLADLSQAIEKGMALLPPKSREVFKLSRVEHFSVKEIASLLNISEKAVEYHITQSLKQIRVHLKDYILFVLLFLFR</sequence>
<reference evidence="6 7" key="1">
    <citation type="submission" date="2023-05" db="EMBL/GenBank/DDBJ databases">
        <authorList>
            <person name="Zhang X."/>
        </authorList>
    </citation>
    <scope>NUCLEOTIDE SEQUENCE [LARGE SCALE GENOMIC DNA]</scope>
    <source>
        <strain evidence="6 7">DM2B3-1</strain>
    </source>
</reference>
<evidence type="ECO:0000259" key="5">
    <source>
        <dbReference type="Pfam" id="PF08281"/>
    </source>
</evidence>
<feature type="domain" description="RNA polymerase sigma factor 70 region 4 type 2" evidence="5">
    <location>
        <begin position="123"/>
        <end position="175"/>
    </location>
</feature>
<accession>A0ABT7CRG7</accession>
<dbReference type="Pfam" id="PF08281">
    <property type="entry name" value="Sigma70_r4_2"/>
    <property type="match status" value="1"/>
</dbReference>
<evidence type="ECO:0000256" key="3">
    <source>
        <dbReference type="ARBA" id="ARBA00023082"/>
    </source>
</evidence>
<proteinExistence type="inferred from homology"/>
<keyword evidence="2" id="KW-0805">Transcription regulation</keyword>
<dbReference type="Proteomes" id="UP001228581">
    <property type="component" value="Unassembled WGS sequence"/>
</dbReference>
<keyword evidence="7" id="KW-1185">Reference proteome</keyword>
<dbReference type="InterPro" id="IPR014327">
    <property type="entry name" value="RNA_pol_sigma70_bacteroid"/>
</dbReference>
<gene>
    <name evidence="6" type="ORF">QNI19_25560</name>
</gene>
<dbReference type="InterPro" id="IPR036388">
    <property type="entry name" value="WH-like_DNA-bd_sf"/>
</dbReference>
<evidence type="ECO:0000256" key="4">
    <source>
        <dbReference type="ARBA" id="ARBA00023163"/>
    </source>
</evidence>
<dbReference type="NCBIfam" id="TIGR02985">
    <property type="entry name" value="Sig70_bacteroi1"/>
    <property type="match status" value="1"/>
</dbReference>
<keyword evidence="4" id="KW-0804">Transcription</keyword>
<dbReference type="InterPro" id="IPR014284">
    <property type="entry name" value="RNA_pol_sigma-70_dom"/>
</dbReference>
<dbReference type="InterPro" id="IPR013249">
    <property type="entry name" value="RNA_pol_sigma70_r4_t2"/>
</dbReference>
<dbReference type="InterPro" id="IPR013325">
    <property type="entry name" value="RNA_pol_sigma_r2"/>
</dbReference>
<evidence type="ECO:0000256" key="1">
    <source>
        <dbReference type="ARBA" id="ARBA00010641"/>
    </source>
</evidence>
<dbReference type="PANTHER" id="PTHR43133">
    <property type="entry name" value="RNA POLYMERASE ECF-TYPE SIGMA FACTO"/>
    <property type="match status" value="1"/>
</dbReference>
<evidence type="ECO:0000313" key="7">
    <source>
        <dbReference type="Proteomes" id="UP001228581"/>
    </source>
</evidence>
<dbReference type="EMBL" id="JASJOT010000021">
    <property type="protein sequence ID" value="MDJ1496330.1"/>
    <property type="molecule type" value="Genomic_DNA"/>
</dbReference>
<dbReference type="Gene3D" id="1.10.10.10">
    <property type="entry name" value="Winged helix-like DNA-binding domain superfamily/Winged helix DNA-binding domain"/>
    <property type="match status" value="1"/>
</dbReference>
<evidence type="ECO:0000256" key="2">
    <source>
        <dbReference type="ARBA" id="ARBA00023015"/>
    </source>
</evidence>
<keyword evidence="3" id="KW-0731">Sigma factor</keyword>
<dbReference type="PANTHER" id="PTHR43133:SF46">
    <property type="entry name" value="RNA POLYMERASE SIGMA-70 FACTOR ECF SUBFAMILY"/>
    <property type="match status" value="1"/>
</dbReference>
<dbReference type="SUPFAM" id="SSF88659">
    <property type="entry name" value="Sigma3 and sigma4 domains of RNA polymerase sigma factors"/>
    <property type="match status" value="1"/>
</dbReference>
<name>A0ABT7CRG7_9BACT</name>
<evidence type="ECO:0000313" key="6">
    <source>
        <dbReference type="EMBL" id="MDJ1496330.1"/>
    </source>
</evidence>
<protein>
    <submittedName>
        <fullName evidence="6">RNA polymerase sigma-70 factor</fullName>
    </submittedName>
</protein>
<comment type="similarity">
    <text evidence="1">Belongs to the sigma-70 factor family. ECF subfamily.</text>
</comment>
<dbReference type="InterPro" id="IPR039425">
    <property type="entry name" value="RNA_pol_sigma-70-like"/>
</dbReference>
<dbReference type="SUPFAM" id="SSF88946">
    <property type="entry name" value="Sigma2 domain of RNA polymerase sigma factors"/>
    <property type="match status" value="1"/>
</dbReference>
<organism evidence="6 7">
    <name type="scientific">Xanthocytophaga flava</name>
    <dbReference type="NCBI Taxonomy" id="3048013"/>
    <lineage>
        <taxon>Bacteria</taxon>
        <taxon>Pseudomonadati</taxon>
        <taxon>Bacteroidota</taxon>
        <taxon>Cytophagia</taxon>
        <taxon>Cytophagales</taxon>
        <taxon>Rhodocytophagaceae</taxon>
        <taxon>Xanthocytophaga</taxon>
    </lineage>
</organism>
<dbReference type="Gene3D" id="1.10.1740.10">
    <property type="match status" value="1"/>
</dbReference>